<comment type="caution">
    <text evidence="1">The sequence shown here is derived from an EMBL/GenBank/DDBJ whole genome shotgun (WGS) entry which is preliminary data.</text>
</comment>
<accession>A0A3R8PKS5</accession>
<sequence length="100" mass="10595">MSWTTVPYRTRITAAATGPSGQPVSATEVEVGTWHDGGVDYRVDGTDGFLAAPAAWRPAIDAAVHTGETVRGLVPRRGDWRVGDDRTGAGFGAEAHWTTD</sequence>
<reference evidence="1 2" key="1">
    <citation type="submission" date="2018-01" db="EMBL/GenBank/DDBJ databases">
        <title>Twenty Corynebacterium bovis Genomes.</title>
        <authorList>
            <person name="Gulvik C.A."/>
        </authorList>
    </citation>
    <scope>NUCLEOTIDE SEQUENCE [LARGE SCALE GENOMIC DNA]</scope>
    <source>
        <strain evidence="1 2">16-2004</strain>
    </source>
</reference>
<name>A0A3R8PKS5_9CORY</name>
<keyword evidence="2" id="KW-1185">Reference proteome</keyword>
<dbReference type="AlphaFoldDB" id="A0A3R8PKS5"/>
<evidence type="ECO:0000313" key="2">
    <source>
        <dbReference type="Proteomes" id="UP000278422"/>
    </source>
</evidence>
<gene>
    <name evidence="1" type="ORF">CXF42_06930</name>
</gene>
<dbReference type="EMBL" id="PQNQ01000017">
    <property type="protein sequence ID" value="RRQ03532.1"/>
    <property type="molecule type" value="Genomic_DNA"/>
</dbReference>
<proteinExistence type="predicted"/>
<dbReference type="Proteomes" id="UP000278422">
    <property type="component" value="Unassembled WGS sequence"/>
</dbReference>
<evidence type="ECO:0000313" key="1">
    <source>
        <dbReference type="EMBL" id="RRQ03532.1"/>
    </source>
</evidence>
<protein>
    <submittedName>
        <fullName evidence="1">Uncharacterized protein</fullName>
    </submittedName>
</protein>
<organism evidence="1 2">
    <name type="scientific">Corynebacterium bovis</name>
    <dbReference type="NCBI Taxonomy" id="36808"/>
    <lineage>
        <taxon>Bacteria</taxon>
        <taxon>Bacillati</taxon>
        <taxon>Actinomycetota</taxon>
        <taxon>Actinomycetes</taxon>
        <taxon>Mycobacteriales</taxon>
        <taxon>Corynebacteriaceae</taxon>
        <taxon>Corynebacterium</taxon>
    </lineage>
</organism>